<accession>A0A2W4W7M3</accession>
<dbReference type="Pfam" id="PF00072">
    <property type="entry name" value="Response_reg"/>
    <property type="match status" value="1"/>
</dbReference>
<gene>
    <name evidence="4" type="ORF">DCF17_13395</name>
</gene>
<name>A0A2W4W7M3_9CYAN</name>
<evidence type="ECO:0000256" key="1">
    <source>
        <dbReference type="ARBA" id="ARBA00022553"/>
    </source>
</evidence>
<comment type="caution">
    <text evidence="2">Lacks conserved residue(s) required for the propagation of feature annotation.</text>
</comment>
<dbReference type="InterPro" id="IPR011006">
    <property type="entry name" value="CheY-like_superfamily"/>
</dbReference>
<dbReference type="PROSITE" id="PS50110">
    <property type="entry name" value="RESPONSE_REGULATORY"/>
    <property type="match status" value="1"/>
</dbReference>
<dbReference type="EMBL" id="QBMN01000090">
    <property type="protein sequence ID" value="PZO39297.1"/>
    <property type="molecule type" value="Genomic_DNA"/>
</dbReference>
<reference evidence="5" key="1">
    <citation type="submission" date="2018-04" db="EMBL/GenBank/DDBJ databases">
        <authorList>
            <person name="Cornet L."/>
        </authorList>
    </citation>
    <scope>NUCLEOTIDE SEQUENCE [LARGE SCALE GENOMIC DNA]</scope>
</reference>
<proteinExistence type="predicted"/>
<evidence type="ECO:0000313" key="4">
    <source>
        <dbReference type="EMBL" id="PZO39297.1"/>
    </source>
</evidence>
<dbReference type="InterPro" id="IPR050595">
    <property type="entry name" value="Bact_response_regulator"/>
</dbReference>
<organism evidence="4 5">
    <name type="scientific">Shackletoniella antarctica</name>
    <dbReference type="NCBI Taxonomy" id="268115"/>
    <lineage>
        <taxon>Bacteria</taxon>
        <taxon>Bacillati</taxon>
        <taxon>Cyanobacteriota</taxon>
        <taxon>Cyanophyceae</taxon>
        <taxon>Oculatellales</taxon>
        <taxon>Oculatellaceae</taxon>
        <taxon>Shackletoniella</taxon>
    </lineage>
</organism>
<feature type="domain" description="Response regulatory" evidence="3">
    <location>
        <begin position="18"/>
        <end position="135"/>
    </location>
</feature>
<evidence type="ECO:0000313" key="5">
    <source>
        <dbReference type="Proteomes" id="UP000249081"/>
    </source>
</evidence>
<dbReference type="Proteomes" id="UP000249081">
    <property type="component" value="Unassembled WGS sequence"/>
</dbReference>
<reference evidence="4 5" key="2">
    <citation type="submission" date="2018-06" db="EMBL/GenBank/DDBJ databases">
        <title>Metagenomic assembly of (sub)arctic Cyanobacteria and their associated microbiome from non-axenic cultures.</title>
        <authorList>
            <person name="Baurain D."/>
        </authorList>
    </citation>
    <scope>NUCLEOTIDE SEQUENCE [LARGE SCALE GENOMIC DNA]</scope>
    <source>
        <strain evidence="4">ULC041bin1</strain>
    </source>
</reference>
<dbReference type="Gene3D" id="3.40.50.2300">
    <property type="match status" value="1"/>
</dbReference>
<protein>
    <submittedName>
        <fullName evidence="4">Response regulator</fullName>
    </submittedName>
</protein>
<dbReference type="InterPro" id="IPR001789">
    <property type="entry name" value="Sig_transdc_resp-reg_receiver"/>
</dbReference>
<dbReference type="PANTHER" id="PTHR44591">
    <property type="entry name" value="STRESS RESPONSE REGULATOR PROTEIN 1"/>
    <property type="match status" value="1"/>
</dbReference>
<dbReference type="SUPFAM" id="SSF52172">
    <property type="entry name" value="CheY-like"/>
    <property type="match status" value="1"/>
</dbReference>
<keyword evidence="1" id="KW-0597">Phosphoprotein</keyword>
<evidence type="ECO:0000259" key="3">
    <source>
        <dbReference type="PROSITE" id="PS50110"/>
    </source>
</evidence>
<dbReference type="SMART" id="SM00448">
    <property type="entry name" value="REC"/>
    <property type="match status" value="1"/>
</dbReference>
<evidence type="ECO:0000256" key="2">
    <source>
        <dbReference type="PROSITE-ProRule" id="PRU00169"/>
    </source>
</evidence>
<sequence>MPNISQSLPNPGILKDVQILVVDNDADTRYLCSILFESYGAKVTTFELVTDALALLDCFAPDILICETRFLNEDVWPLIQRVKAMALDLKRVIPILVASAYRPGKSEQALTQKIEVHLLKPIDIDRLVDEVWNLIHLAKSTSQPNIQDWVINHRRWSKRHLAEANSI</sequence>
<comment type="caution">
    <text evidence="4">The sequence shown here is derived from an EMBL/GenBank/DDBJ whole genome shotgun (WGS) entry which is preliminary data.</text>
</comment>
<dbReference type="PANTHER" id="PTHR44591:SF3">
    <property type="entry name" value="RESPONSE REGULATORY DOMAIN-CONTAINING PROTEIN"/>
    <property type="match status" value="1"/>
</dbReference>
<dbReference type="GO" id="GO:0000160">
    <property type="term" value="P:phosphorelay signal transduction system"/>
    <property type="evidence" value="ECO:0007669"/>
    <property type="project" value="InterPro"/>
</dbReference>
<dbReference type="AlphaFoldDB" id="A0A2W4W7M3"/>